<comment type="caution">
    <text evidence="2">The sequence shown here is derived from an EMBL/GenBank/DDBJ whole genome shotgun (WGS) entry which is preliminary data.</text>
</comment>
<reference evidence="2 3" key="1">
    <citation type="submission" date="2017-12" db="EMBL/GenBank/DDBJ databases">
        <title>Sequencing the genomes of 1000 Actinobacteria strains.</title>
        <authorList>
            <person name="Klenk H.-P."/>
        </authorList>
    </citation>
    <scope>NUCLEOTIDE SEQUENCE [LARGE SCALE GENOMIC DNA]</scope>
    <source>
        <strain evidence="2 3">DSM 45165</strain>
    </source>
</reference>
<keyword evidence="1" id="KW-0812">Transmembrane</keyword>
<evidence type="ECO:0000256" key="1">
    <source>
        <dbReference type="SAM" id="Phobius"/>
    </source>
</evidence>
<keyword evidence="1" id="KW-1133">Transmembrane helix</keyword>
<name>A0A2N3WMS7_9PSEU</name>
<organism evidence="2 3">
    <name type="scientific">Amycolatopsis echigonensis</name>
    <dbReference type="NCBI Taxonomy" id="2576905"/>
    <lineage>
        <taxon>Bacteria</taxon>
        <taxon>Bacillati</taxon>
        <taxon>Actinomycetota</taxon>
        <taxon>Actinomycetes</taxon>
        <taxon>Pseudonocardiales</taxon>
        <taxon>Pseudonocardiaceae</taxon>
        <taxon>Amycolatopsis</taxon>
    </lineage>
</organism>
<dbReference type="PANTHER" id="PTHR34853">
    <property type="match status" value="1"/>
</dbReference>
<protein>
    <submittedName>
        <fullName evidence="2">Secretory lipase</fullName>
    </submittedName>
</protein>
<proteinExistence type="predicted"/>
<sequence length="503" mass="51342">MGAAPGINAEVLAPQARHDRAVAIAAAYAGPAWTPNTGTACTFRSCADTYSLVSYPPVVIHFMVQRGVMVRKSVRALIAAAALAITSAVALPAAASADSFYSYDGSTPLSSYAPGTVLKTRTLTYHVFGFPTPVQATQVLYRTSDAQGNPTANVTSVVRNPAGDNGKAVSYQSAYDSLDPADAPSRAIAGDVRLGGVLPNAESLLIAPALALGYSVVIPDTEGPAADFAAGPEYGKTTLDSLRAATHASGTGMTESTKFGLLGYSGGAIATGWASAIAASYAPEVEKNLVGFAEGGVLVDPAHNLKYVGGSPVWSGVIPMALIGVSRGYGIDLKPYASEYGLKVLAELEHASIAQALGHYPGLTWQKLVKPEYANPDSVPPFVDAVNKVNIGSAATPSIPGFIAQANNGALEGTVSNEPGIGTGDGVMVAGDVRALAKQYCADGNTSITYTQYDALSHATALPAWAPAAIAWLGDRFAGKAAPSSCGQIAPGNSLAPEQHTGS</sequence>
<evidence type="ECO:0000313" key="3">
    <source>
        <dbReference type="Proteomes" id="UP000233750"/>
    </source>
</evidence>
<dbReference type="Proteomes" id="UP000233750">
    <property type="component" value="Unassembled WGS sequence"/>
</dbReference>
<dbReference type="EMBL" id="PJMY01000003">
    <property type="protein sequence ID" value="PKV95171.1"/>
    <property type="molecule type" value="Genomic_DNA"/>
</dbReference>
<dbReference type="Gene3D" id="1.10.260.130">
    <property type="match status" value="1"/>
</dbReference>
<dbReference type="InterPro" id="IPR005152">
    <property type="entry name" value="Lipase_secreted"/>
</dbReference>
<dbReference type="PIRSF" id="PIRSF029171">
    <property type="entry name" value="Esterase_LipA"/>
    <property type="match status" value="1"/>
</dbReference>
<dbReference type="GO" id="GO:0016042">
    <property type="term" value="P:lipid catabolic process"/>
    <property type="evidence" value="ECO:0007669"/>
    <property type="project" value="InterPro"/>
</dbReference>
<dbReference type="PANTHER" id="PTHR34853:SF1">
    <property type="entry name" value="LIPASE 5"/>
    <property type="match status" value="1"/>
</dbReference>
<evidence type="ECO:0000313" key="2">
    <source>
        <dbReference type="EMBL" id="PKV95171.1"/>
    </source>
</evidence>
<dbReference type="InterPro" id="IPR029058">
    <property type="entry name" value="AB_hydrolase_fold"/>
</dbReference>
<dbReference type="SUPFAM" id="SSF53474">
    <property type="entry name" value="alpha/beta-Hydrolases"/>
    <property type="match status" value="1"/>
</dbReference>
<dbReference type="AlphaFoldDB" id="A0A2N3WMS7"/>
<feature type="transmembrane region" description="Helical" evidence="1">
    <location>
        <begin position="76"/>
        <end position="95"/>
    </location>
</feature>
<dbReference type="Pfam" id="PF03583">
    <property type="entry name" value="LIP"/>
    <property type="match status" value="1"/>
</dbReference>
<dbReference type="Gene3D" id="3.40.50.1820">
    <property type="entry name" value="alpha/beta hydrolase"/>
    <property type="match status" value="1"/>
</dbReference>
<accession>A0A2N3WMS7</accession>
<dbReference type="GO" id="GO:0004806">
    <property type="term" value="F:triacylglycerol lipase activity"/>
    <property type="evidence" value="ECO:0007669"/>
    <property type="project" value="InterPro"/>
</dbReference>
<gene>
    <name evidence="2" type="ORF">ATK30_6075</name>
</gene>
<keyword evidence="3" id="KW-1185">Reference proteome</keyword>
<keyword evidence="1" id="KW-0472">Membrane</keyword>